<reference evidence="1" key="2">
    <citation type="journal article" date="2015" name="Fish Shellfish Immunol.">
        <title>Early steps in the European eel (Anguilla anguilla)-Vibrio vulnificus interaction in the gills: Role of the RtxA13 toxin.</title>
        <authorList>
            <person name="Callol A."/>
            <person name="Pajuelo D."/>
            <person name="Ebbesson L."/>
            <person name="Teles M."/>
            <person name="MacKenzie S."/>
            <person name="Amaro C."/>
        </authorList>
    </citation>
    <scope>NUCLEOTIDE SEQUENCE</scope>
</reference>
<accession>A0A0E9XUD5</accession>
<proteinExistence type="predicted"/>
<reference evidence="1" key="1">
    <citation type="submission" date="2014-11" db="EMBL/GenBank/DDBJ databases">
        <authorList>
            <person name="Amaro Gonzalez C."/>
        </authorList>
    </citation>
    <scope>NUCLEOTIDE SEQUENCE</scope>
</reference>
<organism evidence="1">
    <name type="scientific">Anguilla anguilla</name>
    <name type="common">European freshwater eel</name>
    <name type="synonym">Muraena anguilla</name>
    <dbReference type="NCBI Taxonomy" id="7936"/>
    <lineage>
        <taxon>Eukaryota</taxon>
        <taxon>Metazoa</taxon>
        <taxon>Chordata</taxon>
        <taxon>Craniata</taxon>
        <taxon>Vertebrata</taxon>
        <taxon>Euteleostomi</taxon>
        <taxon>Actinopterygii</taxon>
        <taxon>Neopterygii</taxon>
        <taxon>Teleostei</taxon>
        <taxon>Anguilliformes</taxon>
        <taxon>Anguillidae</taxon>
        <taxon>Anguilla</taxon>
    </lineage>
</organism>
<sequence>MKACINVSVLARERNGRTLAMFLRW</sequence>
<evidence type="ECO:0000313" key="1">
    <source>
        <dbReference type="EMBL" id="JAI05481.1"/>
    </source>
</evidence>
<dbReference type="EMBL" id="GBXM01003097">
    <property type="protein sequence ID" value="JAI05481.1"/>
    <property type="molecule type" value="Transcribed_RNA"/>
</dbReference>
<dbReference type="AlphaFoldDB" id="A0A0E9XUD5"/>
<name>A0A0E9XUD5_ANGAN</name>
<protein>
    <submittedName>
        <fullName evidence="1">Uncharacterized protein</fullName>
    </submittedName>
</protein>